<dbReference type="Proteomes" id="UP000316316">
    <property type="component" value="Unassembled WGS sequence"/>
</dbReference>
<gene>
    <name evidence="1" type="ORF">AUF17_16725</name>
</gene>
<reference evidence="1 2" key="1">
    <citation type="submission" date="2017-10" db="EMBL/GenBank/DDBJ databases">
        <title>FDA dAtabase for Regulatory Grade micrObial Sequences (FDA-ARGOS): Supporting development and validation of Infectious Disease Dx tests.</title>
        <authorList>
            <person name="Campos J."/>
            <person name="Goldberg B."/>
            <person name="Tallon L.J."/>
            <person name="Sadzewicz L."/>
            <person name="Sengamalay N."/>
            <person name="Ott S."/>
            <person name="Godinez A."/>
            <person name="Nagaraj S."/>
            <person name="Vyas G."/>
            <person name="Aluvathingal J."/>
            <person name="Nadendla S."/>
            <person name="Geyer C."/>
            <person name="Nandy P."/>
            <person name="Hobson J."/>
            <person name="Sichtig H."/>
        </authorList>
    </citation>
    <scope>NUCLEOTIDE SEQUENCE [LARGE SCALE GENOMIC DNA]</scope>
    <source>
        <strain evidence="1 2">FDAARGOS_185</strain>
    </source>
</reference>
<dbReference type="AlphaFoldDB" id="A0A6B1T2Z3"/>
<protein>
    <submittedName>
        <fullName evidence="1">Uncharacterized protein</fullName>
    </submittedName>
</protein>
<name>A0A6B1T2Z3_ENTAV</name>
<comment type="caution">
    <text evidence="1">The sequence shown here is derived from an EMBL/GenBank/DDBJ whole genome shotgun (WGS) entry which is preliminary data.</text>
</comment>
<dbReference type="RefSeq" id="WP_144319317.1">
    <property type="nucleotide sequence ID" value="NZ_CAXSQU010000034.1"/>
</dbReference>
<accession>A0A6B1T2Z3</accession>
<organism evidence="1 2">
    <name type="scientific">Enterococcus avium</name>
    <name type="common">Streptococcus avium</name>
    <dbReference type="NCBI Taxonomy" id="33945"/>
    <lineage>
        <taxon>Bacteria</taxon>
        <taxon>Bacillati</taxon>
        <taxon>Bacillota</taxon>
        <taxon>Bacilli</taxon>
        <taxon>Lactobacillales</taxon>
        <taxon>Enterococcaceae</taxon>
        <taxon>Enterococcus</taxon>
    </lineage>
</organism>
<sequence>MVESREIENIINAFKKDYKNGRCRIIPREKNQDTLNRLQWIEEEALYYLEKNLKVEHYLSGPEQPHIKRGRLQTGSVWKFLMPVFSSKTKIRLEAYVKFHYCKDGTMFISFHESI</sequence>
<evidence type="ECO:0000313" key="2">
    <source>
        <dbReference type="Proteomes" id="UP000316316"/>
    </source>
</evidence>
<dbReference type="EMBL" id="PDXQ01000002">
    <property type="protein sequence ID" value="TRZ28365.1"/>
    <property type="molecule type" value="Genomic_DNA"/>
</dbReference>
<evidence type="ECO:0000313" key="1">
    <source>
        <dbReference type="EMBL" id="TRZ28365.1"/>
    </source>
</evidence>
<proteinExistence type="predicted"/>